<comment type="subcellular location">
    <subcellularLocation>
        <location evidence="1">Cytoplasm</location>
    </subcellularLocation>
</comment>
<evidence type="ECO:0000256" key="11">
    <source>
        <dbReference type="ARBA" id="ARBA00079049"/>
    </source>
</evidence>
<keyword evidence="4" id="KW-0597">Phosphoprotein</keyword>
<dbReference type="STRING" id="53326.A0A016UW34"/>
<evidence type="ECO:0000313" key="13">
    <source>
        <dbReference type="EMBL" id="EYC19221.1"/>
    </source>
</evidence>
<dbReference type="InterPro" id="IPR023393">
    <property type="entry name" value="START-like_dom_sf"/>
</dbReference>
<evidence type="ECO:0000259" key="12">
    <source>
        <dbReference type="PROSITE" id="PS50848"/>
    </source>
</evidence>
<dbReference type="GO" id="GO:0006869">
    <property type="term" value="P:lipid transport"/>
    <property type="evidence" value="ECO:0007669"/>
    <property type="project" value="UniProtKB-KW"/>
</dbReference>
<comment type="caution">
    <text evidence="13">The sequence shown here is derived from an EMBL/GenBank/DDBJ whole genome shotgun (WGS) entry which is preliminary data.</text>
</comment>
<gene>
    <name evidence="13" type="primary">Acey_s0025.g1245</name>
    <name evidence="13" type="synonym">Acey-C06H2.2</name>
    <name evidence="13" type="ORF">Y032_0025g1245</name>
</gene>
<dbReference type="PANTHER" id="PTHR19308:SF8">
    <property type="entry name" value="STAR-RELATED LIPID TRANSFER PROTEIN 7, MITOCHONDRIAL"/>
    <property type="match status" value="1"/>
</dbReference>
<dbReference type="InterPro" id="IPR051213">
    <property type="entry name" value="START_lipid_transfer"/>
</dbReference>
<keyword evidence="5" id="KW-0007">Acetylation</keyword>
<dbReference type="GO" id="GO:0005829">
    <property type="term" value="C:cytosol"/>
    <property type="evidence" value="ECO:0007669"/>
    <property type="project" value="UniProtKB-ARBA"/>
</dbReference>
<evidence type="ECO:0000256" key="9">
    <source>
        <dbReference type="ARBA" id="ARBA00069061"/>
    </source>
</evidence>
<evidence type="ECO:0000256" key="6">
    <source>
        <dbReference type="ARBA" id="ARBA00023055"/>
    </source>
</evidence>
<protein>
    <recommendedName>
        <fullName evidence="9">Phosphatidylcholine transfer protein</fullName>
    </recommendedName>
    <alternativeName>
        <fullName evidence="11">START domain-containing protein 2</fullName>
    </alternativeName>
    <alternativeName>
        <fullName evidence="10">StAR-related lipid transfer protein 2</fullName>
    </alternativeName>
</protein>
<evidence type="ECO:0000256" key="7">
    <source>
        <dbReference type="ARBA" id="ARBA00023121"/>
    </source>
</evidence>
<evidence type="ECO:0000256" key="1">
    <source>
        <dbReference type="ARBA" id="ARBA00004496"/>
    </source>
</evidence>
<comment type="subunit">
    <text evidence="8">Interacts with ACOT13/THEM2.</text>
</comment>
<dbReference type="OrthoDB" id="1295045at2759"/>
<evidence type="ECO:0000256" key="10">
    <source>
        <dbReference type="ARBA" id="ARBA00077188"/>
    </source>
</evidence>
<dbReference type="PANTHER" id="PTHR19308">
    <property type="entry name" value="PHOSPHATIDYLCHOLINE TRANSFER PROTEIN"/>
    <property type="match status" value="1"/>
</dbReference>
<dbReference type="InterPro" id="IPR002913">
    <property type="entry name" value="START_lipid-bd_dom"/>
</dbReference>
<keyword evidence="2" id="KW-0813">Transport</keyword>
<evidence type="ECO:0000256" key="8">
    <source>
        <dbReference type="ARBA" id="ARBA00063535"/>
    </source>
</evidence>
<accession>A0A016UW34</accession>
<dbReference type="Proteomes" id="UP000024635">
    <property type="component" value="Unassembled WGS sequence"/>
</dbReference>
<evidence type="ECO:0000313" key="14">
    <source>
        <dbReference type="Proteomes" id="UP000024635"/>
    </source>
</evidence>
<reference evidence="14" key="1">
    <citation type="journal article" date="2015" name="Nat. Genet.">
        <title>The genome and transcriptome of the zoonotic hookworm Ancylostoma ceylanicum identify infection-specific gene families.</title>
        <authorList>
            <person name="Schwarz E.M."/>
            <person name="Hu Y."/>
            <person name="Antoshechkin I."/>
            <person name="Miller M.M."/>
            <person name="Sternberg P.W."/>
            <person name="Aroian R.V."/>
        </authorList>
    </citation>
    <scope>NUCLEOTIDE SEQUENCE</scope>
    <source>
        <strain evidence="14">HY135</strain>
    </source>
</reference>
<dbReference type="PROSITE" id="PS50848">
    <property type="entry name" value="START"/>
    <property type="match status" value="1"/>
</dbReference>
<keyword evidence="7" id="KW-0446">Lipid-binding</keyword>
<dbReference type="AlphaFoldDB" id="A0A016UW34"/>
<feature type="domain" description="START" evidence="12">
    <location>
        <begin position="148"/>
        <end position="337"/>
    </location>
</feature>
<evidence type="ECO:0000256" key="5">
    <source>
        <dbReference type="ARBA" id="ARBA00022990"/>
    </source>
</evidence>
<name>A0A016UW34_9BILA</name>
<keyword evidence="6" id="KW-0445">Lipid transport</keyword>
<keyword evidence="3" id="KW-0963">Cytoplasm</keyword>
<dbReference type="SUPFAM" id="SSF55961">
    <property type="entry name" value="Bet v1-like"/>
    <property type="match status" value="1"/>
</dbReference>
<dbReference type="FunFam" id="3.30.530.20:FF:000017">
    <property type="entry name" value="Phosphatidylcholine transfer protein, putative"/>
    <property type="match status" value="1"/>
</dbReference>
<sequence>MGVLSNVNKIGTITPTMKCQSWPLLVCQSPEGFESSVGNRYECNPEHRLDGCSKINESMNMLRKFSPILHTLRQLLCRSSFLRRQLWHHGRRYHHNHHQKNGRWWWDRRVLLALTSAAGFSFAEHGIPDERIEKARHLDKEFDNGKEDGNGWETLVEEDDLKVYRRLVPGPFEMYEYKCVGTYYDITPSSFLDVQNDLKYRKEWDPNVMSLDLLKEEGEHELIRWVQKYPYPLYPREYVYTRRTWVSDDSRMIVVDSEVVPPHLIAGSDKNVRVSTYTSRMAVRSHREFDERGLDFILTYFDNPEANIPRSVYNWIINRGGPYFLNQVHEAACEMEETGRRLTWTSERVQRNRQRLKKLSDAKSAIVLLPESAADEENKVNEEELEDAVPMLTKAQKFSFVSVDNLPAEAYVTV</sequence>
<dbReference type="GO" id="GO:0008289">
    <property type="term" value="F:lipid binding"/>
    <property type="evidence" value="ECO:0007669"/>
    <property type="project" value="UniProtKB-KW"/>
</dbReference>
<proteinExistence type="predicted"/>
<organism evidence="13 14">
    <name type="scientific">Ancylostoma ceylanicum</name>
    <dbReference type="NCBI Taxonomy" id="53326"/>
    <lineage>
        <taxon>Eukaryota</taxon>
        <taxon>Metazoa</taxon>
        <taxon>Ecdysozoa</taxon>
        <taxon>Nematoda</taxon>
        <taxon>Chromadorea</taxon>
        <taxon>Rhabditida</taxon>
        <taxon>Rhabditina</taxon>
        <taxon>Rhabditomorpha</taxon>
        <taxon>Strongyloidea</taxon>
        <taxon>Ancylostomatidae</taxon>
        <taxon>Ancylostomatinae</taxon>
        <taxon>Ancylostoma</taxon>
    </lineage>
</organism>
<evidence type="ECO:0000256" key="4">
    <source>
        <dbReference type="ARBA" id="ARBA00022553"/>
    </source>
</evidence>
<evidence type="ECO:0000256" key="3">
    <source>
        <dbReference type="ARBA" id="ARBA00022490"/>
    </source>
</evidence>
<dbReference type="SMART" id="SM00234">
    <property type="entry name" value="START"/>
    <property type="match status" value="1"/>
</dbReference>
<keyword evidence="14" id="KW-1185">Reference proteome</keyword>
<dbReference type="Pfam" id="PF01852">
    <property type="entry name" value="START"/>
    <property type="match status" value="1"/>
</dbReference>
<dbReference type="EMBL" id="JARK01001361">
    <property type="protein sequence ID" value="EYC19221.1"/>
    <property type="molecule type" value="Genomic_DNA"/>
</dbReference>
<dbReference type="Gene3D" id="3.30.530.20">
    <property type="match status" value="1"/>
</dbReference>
<evidence type="ECO:0000256" key="2">
    <source>
        <dbReference type="ARBA" id="ARBA00022448"/>
    </source>
</evidence>